<dbReference type="InterPro" id="IPR035897">
    <property type="entry name" value="Toll_tir_struct_dom_sf"/>
</dbReference>
<evidence type="ECO:0000313" key="3">
    <source>
        <dbReference type="Proteomes" id="UP001164459"/>
    </source>
</evidence>
<name>A0ABY7H2W1_9BACT</name>
<gene>
    <name evidence="2" type="ORF">O0S08_46295</name>
</gene>
<accession>A0ABY7H2W1</accession>
<proteinExistence type="predicted"/>
<dbReference type="PROSITE" id="PS50104">
    <property type="entry name" value="TIR"/>
    <property type="match status" value="1"/>
</dbReference>
<reference evidence="2" key="1">
    <citation type="submission" date="2022-11" db="EMBL/GenBank/DDBJ databases">
        <title>Minimal conservation of predation-associated metabolite biosynthetic gene clusters underscores biosynthetic potential of Myxococcota including descriptions for ten novel species: Archangium lansinium sp. nov., Myxococcus landrumus sp. nov., Nannocystis bai.</title>
        <authorList>
            <person name="Ahearne A."/>
            <person name="Stevens C."/>
            <person name="Dowd S."/>
        </authorList>
    </citation>
    <scope>NUCLEOTIDE SEQUENCE</scope>
    <source>
        <strain evidence="2">Fl3</strain>
    </source>
</reference>
<dbReference type="Proteomes" id="UP001164459">
    <property type="component" value="Chromosome"/>
</dbReference>
<keyword evidence="3" id="KW-1185">Reference proteome</keyword>
<feature type="domain" description="TIR" evidence="1">
    <location>
        <begin position="5"/>
        <end position="146"/>
    </location>
</feature>
<protein>
    <recommendedName>
        <fullName evidence="1">TIR domain-containing protein</fullName>
    </recommendedName>
</protein>
<evidence type="ECO:0000313" key="2">
    <source>
        <dbReference type="EMBL" id="WAS93600.1"/>
    </source>
</evidence>
<dbReference type="InterPro" id="IPR000157">
    <property type="entry name" value="TIR_dom"/>
</dbReference>
<evidence type="ECO:0000259" key="1">
    <source>
        <dbReference type="PROSITE" id="PS50104"/>
    </source>
</evidence>
<sequence>MQPAAAPPILFCYRKTDALDERQDYEKIHELLERAVRSSTGDRNLHIFAPHRDVRAGQTRRQTLLDAIDAAKVLIVVVEPLLLSDDETCELMTRFLQPERTERRLVPIYWMKCPEIDDEQRRERDVWGQKLWELQPVDWRMLRFQPPESTEFRSAVAALAEEIDDALAVIVPTQPTSLAPTAMTSVPTEPRGSSEMIAIAAAIRDQAARLACLAGGPSPALANEPATAPVASQATMDPVQVRGIRNALWDFFAERFSAGELREFLFRDPTTRGLCAELPEPISHAELCSGVIELLQTRLLTATFFARLANARSFFAEQISAIAGGWEQVAAQFTPESDGLEDESPHELLLDLLVEVFRDDTHRRSNWLSRGGELIAKMRRGNSSPRAYSLYAVQELAARELVTIDLFDDLWARLPHLGRQLRRLEELWPVPERRRATVELLLELFTSEFDLVTFVRLDPFGLQLAASLPGPSGLRNQARRFVELLEAFEPRMSTLFRRLMIHFPERCVAIDSVAVLWGLRVDDSRREAELVLWRDHLVRVILDRGDPSELWRHFALDSEEALFVPEGASDFASSCALLEELEALGATHGTVWSWLHAQSPGAAAQIGGLDRISATLQWVRQPSVGGTEGAGDTEHLRPFEEALARVLAILYRSRGELRWDLGEVRMWSEELARELPGEGAVFLRHTRAVVAGLSRSKLLDRRLLLHLGSRFRGRQALVRAVRELWVEGPSAQSEGRFDRTLQLAQLFASLFLREELRMFLRFDPVLEVLIPVLPEPPVRMRELALAVVQGLVERGLVGAALHAIAAEFPGLVDDARRMARTWEVEFGPA</sequence>
<dbReference type="RefSeq" id="WP_269035940.1">
    <property type="nucleotide sequence ID" value="NZ_CP114040.1"/>
</dbReference>
<dbReference type="EMBL" id="CP114040">
    <property type="protein sequence ID" value="WAS93600.1"/>
    <property type="molecule type" value="Genomic_DNA"/>
</dbReference>
<dbReference type="Gene3D" id="3.40.50.10140">
    <property type="entry name" value="Toll/interleukin-1 receptor homology (TIR) domain"/>
    <property type="match status" value="1"/>
</dbReference>
<organism evidence="2 3">
    <name type="scientific">Nannocystis punicea</name>
    <dbReference type="NCBI Taxonomy" id="2995304"/>
    <lineage>
        <taxon>Bacteria</taxon>
        <taxon>Pseudomonadati</taxon>
        <taxon>Myxococcota</taxon>
        <taxon>Polyangia</taxon>
        <taxon>Nannocystales</taxon>
        <taxon>Nannocystaceae</taxon>
        <taxon>Nannocystis</taxon>
    </lineage>
</organism>
<dbReference type="SUPFAM" id="SSF52200">
    <property type="entry name" value="Toll/Interleukin receptor TIR domain"/>
    <property type="match status" value="1"/>
</dbReference>